<keyword evidence="3" id="KW-0560">Oxidoreductase</keyword>
<dbReference type="PROSITE" id="PS00062">
    <property type="entry name" value="ALDOKETO_REDUCTASE_2"/>
    <property type="match status" value="1"/>
</dbReference>
<reference evidence="5 6" key="1">
    <citation type="submission" date="2019-01" db="EMBL/GenBank/DDBJ databases">
        <title>Draft genome sequence of Psathyrella aberdarensis IHI B618.</title>
        <authorList>
            <person name="Buettner E."/>
            <person name="Kellner H."/>
        </authorList>
    </citation>
    <scope>NUCLEOTIDE SEQUENCE [LARGE SCALE GENOMIC DNA]</scope>
    <source>
        <strain evidence="5 6">IHI B618</strain>
    </source>
</reference>
<accession>A0A4Q2D7Z4</accession>
<dbReference type="Gene3D" id="3.20.20.100">
    <property type="entry name" value="NADP-dependent oxidoreductase domain"/>
    <property type="match status" value="1"/>
</dbReference>
<evidence type="ECO:0000313" key="5">
    <source>
        <dbReference type="EMBL" id="RXW14564.1"/>
    </source>
</evidence>
<evidence type="ECO:0000256" key="3">
    <source>
        <dbReference type="ARBA" id="ARBA00023002"/>
    </source>
</evidence>
<evidence type="ECO:0000256" key="1">
    <source>
        <dbReference type="ARBA" id="ARBA00007905"/>
    </source>
</evidence>
<dbReference type="Pfam" id="PF00248">
    <property type="entry name" value="Aldo_ket_red"/>
    <property type="match status" value="1"/>
</dbReference>
<keyword evidence="6" id="KW-1185">Reference proteome</keyword>
<gene>
    <name evidence="5" type="ORF">EST38_g11293</name>
</gene>
<evidence type="ECO:0000259" key="4">
    <source>
        <dbReference type="Pfam" id="PF00248"/>
    </source>
</evidence>
<comment type="caution">
    <text evidence="5">The sequence shown here is derived from an EMBL/GenBank/DDBJ whole genome shotgun (WGS) entry which is preliminary data.</text>
</comment>
<evidence type="ECO:0000256" key="2">
    <source>
        <dbReference type="ARBA" id="ARBA00022857"/>
    </source>
</evidence>
<dbReference type="EMBL" id="SDEE01000682">
    <property type="protein sequence ID" value="RXW14564.1"/>
    <property type="molecule type" value="Genomic_DNA"/>
</dbReference>
<dbReference type="GO" id="GO:0016616">
    <property type="term" value="F:oxidoreductase activity, acting on the CH-OH group of donors, NAD or NADP as acceptor"/>
    <property type="evidence" value="ECO:0007669"/>
    <property type="project" value="UniProtKB-ARBA"/>
</dbReference>
<dbReference type="Proteomes" id="UP000290288">
    <property type="component" value="Unassembled WGS sequence"/>
</dbReference>
<dbReference type="InterPro" id="IPR023210">
    <property type="entry name" value="NADP_OxRdtase_dom"/>
</dbReference>
<dbReference type="AlphaFoldDB" id="A0A4Q2D7Z4"/>
<proteinExistence type="inferred from homology"/>
<evidence type="ECO:0000313" key="6">
    <source>
        <dbReference type="Proteomes" id="UP000290288"/>
    </source>
</evidence>
<dbReference type="STRING" id="2316362.A0A4Q2D7Z4"/>
<dbReference type="SUPFAM" id="SSF51430">
    <property type="entry name" value="NAD(P)-linked oxidoreductase"/>
    <property type="match status" value="1"/>
</dbReference>
<dbReference type="InterPro" id="IPR036812">
    <property type="entry name" value="NAD(P)_OxRdtase_dom_sf"/>
</dbReference>
<dbReference type="InterPro" id="IPR018170">
    <property type="entry name" value="Aldo/ket_reductase_CS"/>
</dbReference>
<dbReference type="PANTHER" id="PTHR43827:SF3">
    <property type="entry name" value="NADP-DEPENDENT OXIDOREDUCTASE DOMAIN-CONTAINING PROTEIN"/>
    <property type="match status" value="1"/>
</dbReference>
<sequence length="532" mass="59935">MTNTTLDLKPAKLNNGVEIPIIGSGAYAPPSDPVAQSQVKSWLLTALQAGYRHIDTALQYRTEGAVGDAVRESGLKREEVFVTSKLPWNHHDRVAWSFEQSLKNLGLGYVDLAIQYDETTDLPKNPDGTVKLNESVTFSESWAEIEKLLETGKVKAIGVSNFSVKKLHPYLSQEPLRTCCAEKGIVLEAYTPSGYASVRSDPLINELAKKYGVTPNQITLSWHAARGVVILPKKGETCVLDAPLLRKLELSDFGGDGTTPGFLRHCHGIPPYIKIPWFQLTHFSTNFTELYGEGFEAFSVFLSQFSKLETLILQEPQALDNRHANWKVQHGKPRYPFECLKTLRVVAPHSVMFPFLAIMQTAHLEHLNLELQVGPHSERALSSNDYEGDGDIFNSRSVGISEIPVVKIVKQFASLRRLATNEPEEELVDFLISGWQQDLGIAFPSRTYPDLQSLTFEVDCYWKKAIETPHGKNERILQMIETRLKNGQEIKLEHVRIMYKLGFRRRIRKDAFPRKVDRRILVSRDQAGLGAN</sequence>
<dbReference type="CDD" id="cd19071">
    <property type="entry name" value="AKR_AKR1-5-like"/>
    <property type="match status" value="1"/>
</dbReference>
<dbReference type="PROSITE" id="PS00798">
    <property type="entry name" value="ALDOKETO_REDUCTASE_1"/>
    <property type="match status" value="1"/>
</dbReference>
<dbReference type="PANTHER" id="PTHR43827">
    <property type="entry name" value="2,5-DIKETO-D-GLUCONIC ACID REDUCTASE"/>
    <property type="match status" value="1"/>
</dbReference>
<dbReference type="OrthoDB" id="416253at2759"/>
<dbReference type="PRINTS" id="PR00069">
    <property type="entry name" value="ALDKETRDTASE"/>
</dbReference>
<protein>
    <recommendedName>
        <fullName evidence="4">NADP-dependent oxidoreductase domain-containing protein</fullName>
    </recommendedName>
</protein>
<organism evidence="5 6">
    <name type="scientific">Candolleomyces aberdarensis</name>
    <dbReference type="NCBI Taxonomy" id="2316362"/>
    <lineage>
        <taxon>Eukaryota</taxon>
        <taxon>Fungi</taxon>
        <taxon>Dikarya</taxon>
        <taxon>Basidiomycota</taxon>
        <taxon>Agaricomycotina</taxon>
        <taxon>Agaricomycetes</taxon>
        <taxon>Agaricomycetidae</taxon>
        <taxon>Agaricales</taxon>
        <taxon>Agaricineae</taxon>
        <taxon>Psathyrellaceae</taxon>
        <taxon>Candolleomyces</taxon>
    </lineage>
</organism>
<dbReference type="InterPro" id="IPR020471">
    <property type="entry name" value="AKR"/>
</dbReference>
<name>A0A4Q2D7Z4_9AGAR</name>
<comment type="similarity">
    <text evidence="1">Belongs to the aldo/keto reductase family.</text>
</comment>
<keyword evidence="2" id="KW-0521">NADP</keyword>
<feature type="domain" description="NADP-dependent oxidoreductase" evidence="4">
    <location>
        <begin position="22"/>
        <end position="167"/>
    </location>
</feature>